<dbReference type="PANTHER" id="PTHR34122:SF1">
    <property type="entry name" value="EXPRESSED PROTEIN"/>
    <property type="match status" value="1"/>
</dbReference>
<evidence type="ECO:0000256" key="1">
    <source>
        <dbReference type="PROSITE-ProRule" id="PRU01002"/>
    </source>
</evidence>
<name>A0A2I0JES7_PUNGR</name>
<dbReference type="EMBL" id="PGOL01001804">
    <property type="protein sequence ID" value="PKI54176.1"/>
    <property type="molecule type" value="Genomic_DNA"/>
</dbReference>
<evidence type="ECO:0000313" key="2">
    <source>
        <dbReference type="EMBL" id="PKI54176.1"/>
    </source>
</evidence>
<dbReference type="InterPro" id="IPR014977">
    <property type="entry name" value="WRC_dom"/>
</dbReference>
<dbReference type="OrthoDB" id="686202at2759"/>
<evidence type="ECO:0000313" key="3">
    <source>
        <dbReference type="Proteomes" id="UP000233551"/>
    </source>
</evidence>
<dbReference type="AlphaFoldDB" id="A0A2I0JES7"/>
<comment type="caution">
    <text evidence="1">Lacks conserved residue(s) required for the propagation of feature annotation.</text>
</comment>
<proteinExistence type="predicted"/>
<sequence length="319" mass="33816">MRIRKRQVPLPLSSLSPVPLSSLSLSDPFSHSSSDGLSQLPPVQLLLHPTAPATADDIDKNSKPSDQAPNRAPISVSRAMDEPEMVINGEEKLIPNDSSVSTTPMNLGGSTKVLHQSGTLHSGGGWSGGTSSAFLPQKKRRNQNDDDEEEGGGRDEIKNAVKNISCTSRSIVRKRGRGGGAGAVLEGSRCSRVNGRGWRCCQPTLVGYSLCEHHLGKGRLRSMTNVRSRHQNKPPTAPVLLGSSQATLKEPKDKEDEDLIIDEKKIKKGAKLGVVKARSMSSLLGQGNDSTANTSSATPTTAAIGAMGSNNVEIESTEA</sequence>
<gene>
    <name evidence="2" type="ORF">CRG98_025409</name>
</gene>
<keyword evidence="3" id="KW-1185">Reference proteome</keyword>
<dbReference type="PANTHER" id="PTHR34122">
    <property type="entry name" value="EXPRESSED PROTEIN-RELATED"/>
    <property type="match status" value="1"/>
</dbReference>
<dbReference type="PROSITE" id="PS51667">
    <property type="entry name" value="WRC"/>
    <property type="match status" value="1"/>
</dbReference>
<dbReference type="Pfam" id="PF08879">
    <property type="entry name" value="WRC"/>
    <property type="match status" value="1"/>
</dbReference>
<dbReference type="Proteomes" id="UP000233551">
    <property type="component" value="Unassembled WGS sequence"/>
</dbReference>
<accession>A0A2I0JES7</accession>
<dbReference type="GeneID" id="116209340"/>
<dbReference type="STRING" id="22663.A0A2I0JES7"/>
<comment type="caution">
    <text evidence="2">The sequence shown here is derived from an EMBL/GenBank/DDBJ whole genome shotgun (WGS) entry which is preliminary data.</text>
</comment>
<protein>
    <submittedName>
        <fullName evidence="2">Uncharacterized protein</fullName>
    </submittedName>
</protein>
<reference evidence="2 3" key="1">
    <citation type="submission" date="2017-11" db="EMBL/GenBank/DDBJ databases">
        <title>De-novo sequencing of pomegranate (Punica granatum L.) genome.</title>
        <authorList>
            <person name="Akparov Z."/>
            <person name="Amiraslanov A."/>
            <person name="Hajiyeva S."/>
            <person name="Abbasov M."/>
            <person name="Kaur K."/>
            <person name="Hamwieh A."/>
            <person name="Solovyev V."/>
            <person name="Salamov A."/>
            <person name="Braich B."/>
            <person name="Kosarev P."/>
            <person name="Mahmoud A."/>
            <person name="Hajiyev E."/>
            <person name="Babayeva S."/>
            <person name="Izzatullayeva V."/>
            <person name="Mammadov A."/>
            <person name="Mammadov A."/>
            <person name="Sharifova S."/>
            <person name="Ojaghi J."/>
            <person name="Eynullazada K."/>
            <person name="Bayramov B."/>
            <person name="Abdulazimova A."/>
            <person name="Shahmuradov I."/>
        </authorList>
    </citation>
    <scope>NUCLEOTIDE SEQUENCE [LARGE SCALE GENOMIC DNA]</scope>
    <source>
        <strain evidence="3">cv. AG2017</strain>
        <tissue evidence="2">Leaf</tissue>
    </source>
</reference>
<organism evidence="2 3">
    <name type="scientific">Punica granatum</name>
    <name type="common">Pomegranate</name>
    <dbReference type="NCBI Taxonomy" id="22663"/>
    <lineage>
        <taxon>Eukaryota</taxon>
        <taxon>Viridiplantae</taxon>
        <taxon>Streptophyta</taxon>
        <taxon>Embryophyta</taxon>
        <taxon>Tracheophyta</taxon>
        <taxon>Spermatophyta</taxon>
        <taxon>Magnoliopsida</taxon>
        <taxon>eudicotyledons</taxon>
        <taxon>Gunneridae</taxon>
        <taxon>Pentapetalae</taxon>
        <taxon>rosids</taxon>
        <taxon>malvids</taxon>
        <taxon>Myrtales</taxon>
        <taxon>Lythraceae</taxon>
        <taxon>Punica</taxon>
    </lineage>
</organism>